<feature type="region of interest" description="Disordered" evidence="1">
    <location>
        <begin position="207"/>
        <end position="244"/>
    </location>
</feature>
<name>A0A9W8YNI1_9PEZI</name>
<accession>A0A9W8YNI1</accession>
<dbReference type="AlphaFoldDB" id="A0A9W8YNI1"/>
<keyword evidence="3" id="KW-1185">Reference proteome</keyword>
<feature type="compositionally biased region" description="Polar residues" evidence="1">
    <location>
        <begin position="340"/>
        <end position="356"/>
    </location>
</feature>
<evidence type="ECO:0000313" key="2">
    <source>
        <dbReference type="EMBL" id="KAJ4387518.1"/>
    </source>
</evidence>
<organism evidence="2 3">
    <name type="scientific">Gnomoniopsis smithogilvyi</name>
    <dbReference type="NCBI Taxonomy" id="1191159"/>
    <lineage>
        <taxon>Eukaryota</taxon>
        <taxon>Fungi</taxon>
        <taxon>Dikarya</taxon>
        <taxon>Ascomycota</taxon>
        <taxon>Pezizomycotina</taxon>
        <taxon>Sordariomycetes</taxon>
        <taxon>Sordariomycetidae</taxon>
        <taxon>Diaporthales</taxon>
        <taxon>Gnomoniaceae</taxon>
        <taxon>Gnomoniopsis</taxon>
    </lineage>
</organism>
<gene>
    <name evidence="2" type="ORF">N0V93_008111</name>
</gene>
<feature type="region of interest" description="Disordered" evidence="1">
    <location>
        <begin position="1"/>
        <end position="54"/>
    </location>
</feature>
<evidence type="ECO:0000313" key="3">
    <source>
        <dbReference type="Proteomes" id="UP001140453"/>
    </source>
</evidence>
<feature type="compositionally biased region" description="Polar residues" evidence="1">
    <location>
        <begin position="25"/>
        <end position="52"/>
    </location>
</feature>
<proteinExistence type="predicted"/>
<dbReference type="EMBL" id="JAPEVB010000005">
    <property type="protein sequence ID" value="KAJ4387518.1"/>
    <property type="molecule type" value="Genomic_DNA"/>
</dbReference>
<feature type="compositionally biased region" description="Basic and acidic residues" evidence="1">
    <location>
        <begin position="12"/>
        <end position="21"/>
    </location>
</feature>
<dbReference type="Proteomes" id="UP001140453">
    <property type="component" value="Unassembled WGS sequence"/>
</dbReference>
<reference evidence="2" key="1">
    <citation type="submission" date="2022-10" db="EMBL/GenBank/DDBJ databases">
        <title>Tapping the CABI collections for fungal endophytes: first genome assemblies for Collariella, Neodidymelliopsis, Ascochyta clinopodiicola, Didymella pomorum, Didymosphaeria variabile, Neocosmospora piperis and Neocucurbitaria cava.</title>
        <authorList>
            <person name="Hill R."/>
        </authorList>
    </citation>
    <scope>NUCLEOTIDE SEQUENCE</scope>
    <source>
        <strain evidence="2">IMI 355082</strain>
    </source>
</reference>
<evidence type="ECO:0000256" key="1">
    <source>
        <dbReference type="SAM" id="MobiDB-lite"/>
    </source>
</evidence>
<feature type="region of interest" description="Disordered" evidence="1">
    <location>
        <begin position="340"/>
        <end position="369"/>
    </location>
</feature>
<dbReference type="OrthoDB" id="4847568at2759"/>
<protein>
    <submittedName>
        <fullName evidence="2">Uncharacterized protein</fullName>
    </submittedName>
</protein>
<sequence length="512" mass="55030">MAHPLRPATPQEHAEHAENGEKSIVSAQNGHNAGSSDPAQAINNDRSASPQVHDSVDHSHINIENTPISIDHLVLQQLREDLDAYRYDLEFSRAQLDPINASDITPAEIRTFQLRILDLGHQMRMLNHRIQLMEAAMQNSRVHNNMAGRVGAAASNAYWGPYPPGTSVQPGAYSVGAGPTPIGNGHYGQGPSAGMSMMQSPAAYSAYPEYPQERRGPGRPLGSKNRPRPSLDPQSVPPNNSVKASSLASAAALATAGAKRDNPSEICVAPPNGAVSSFSVAADGEPPCKRPRLDVQVGTPMSNNLETDEKSAQNVINAAGNSVSRIRENDQDLKDTEMQLHTTFGPSPSRQPSFAGSTRLAPSGLATPYGTPSAPVVPTLSAGSASYDGPAGNEFKRLGGWRCRLCTSQKYLNAPPPKQPSEPGHWPLRDISKMVTHFTRMHGEHNNVERCMELGAALGANRGPFRHWLLVTKKEKGIDHDAVDSAVEELETGRMPAILRKVSTSAANFPRE</sequence>
<comment type="caution">
    <text evidence="2">The sequence shown here is derived from an EMBL/GenBank/DDBJ whole genome shotgun (WGS) entry which is preliminary data.</text>
</comment>